<evidence type="ECO:0000313" key="1">
    <source>
        <dbReference type="EMBL" id="PRY26218.1"/>
    </source>
</evidence>
<accession>A0A2T0RYI1</accession>
<dbReference type="InterPro" id="IPR011739">
    <property type="entry name" value="GTA_rcc01693"/>
</dbReference>
<evidence type="ECO:0000313" key="2">
    <source>
        <dbReference type="Proteomes" id="UP000239480"/>
    </source>
</evidence>
<dbReference type="NCBIfam" id="TIGR02216">
    <property type="entry name" value="phage_TIGR02216"/>
    <property type="match status" value="1"/>
</dbReference>
<dbReference type="EMBL" id="PVTD01000001">
    <property type="protein sequence ID" value="PRY26218.1"/>
    <property type="molecule type" value="Genomic_DNA"/>
</dbReference>
<dbReference type="AlphaFoldDB" id="A0A2T0RYI1"/>
<reference evidence="1 2" key="1">
    <citation type="submission" date="2018-03" db="EMBL/GenBank/DDBJ databases">
        <title>Genomic Encyclopedia of Archaeal and Bacterial Type Strains, Phase II (KMG-II): from individual species to whole genera.</title>
        <authorList>
            <person name="Goeker M."/>
        </authorList>
    </citation>
    <scope>NUCLEOTIDE SEQUENCE [LARGE SCALE GENOMIC DNA]</scope>
    <source>
        <strain evidence="1 2">DSM 29328</strain>
    </source>
</reference>
<dbReference type="Proteomes" id="UP000239480">
    <property type="component" value="Unassembled WGS sequence"/>
</dbReference>
<dbReference type="RefSeq" id="WP_425427903.1">
    <property type="nucleotide sequence ID" value="NZ_PVTD01000001.1"/>
</dbReference>
<keyword evidence="2" id="KW-1185">Reference proteome</keyword>
<proteinExistence type="predicted"/>
<organism evidence="1 2">
    <name type="scientific">Aliiruegeria haliotis</name>
    <dbReference type="NCBI Taxonomy" id="1280846"/>
    <lineage>
        <taxon>Bacteria</taxon>
        <taxon>Pseudomonadati</taxon>
        <taxon>Pseudomonadota</taxon>
        <taxon>Alphaproteobacteria</taxon>
        <taxon>Rhodobacterales</taxon>
        <taxon>Roseobacteraceae</taxon>
        <taxon>Aliiruegeria</taxon>
    </lineage>
</organism>
<sequence length="61" mass="6883">MDWPGLMRLGMGQLGLLPEAFWRLTPVELMLLLGADTSAAPITRARLEELRGAYPDTERER</sequence>
<dbReference type="Pfam" id="PF09550">
    <property type="entry name" value="Phage_TAC_6"/>
    <property type="match status" value="1"/>
</dbReference>
<comment type="caution">
    <text evidence="1">The sequence shown here is derived from an EMBL/GenBank/DDBJ whole genome shotgun (WGS) entry which is preliminary data.</text>
</comment>
<protein>
    <submittedName>
        <fullName evidence="1">Putative phage protein (TIGR02216 family)</fullName>
    </submittedName>
</protein>
<dbReference type="InterPro" id="IPR019056">
    <property type="entry name" value="Phage_TAC_6"/>
</dbReference>
<name>A0A2T0RYI1_9RHOB</name>
<gene>
    <name evidence="1" type="ORF">CLV78_101313</name>
</gene>